<dbReference type="GO" id="GO:0045893">
    <property type="term" value="P:positive regulation of DNA-templated transcription"/>
    <property type="evidence" value="ECO:0007669"/>
    <property type="project" value="TreeGrafter"/>
</dbReference>
<proteinExistence type="predicted"/>
<dbReference type="Proteomes" id="UP000242662">
    <property type="component" value="Unassembled WGS sequence"/>
</dbReference>
<evidence type="ECO:0000256" key="1">
    <source>
        <dbReference type="PIRNR" id="PIRNR016897"/>
    </source>
</evidence>
<dbReference type="GO" id="GO:0003723">
    <property type="term" value="F:RNA binding"/>
    <property type="evidence" value="ECO:0007669"/>
    <property type="project" value="UniProtKB-KW"/>
</dbReference>
<keyword evidence="3" id="KW-1185">Reference proteome</keyword>
<dbReference type="EMBL" id="FMYM01000002">
    <property type="protein sequence ID" value="SDB88651.1"/>
    <property type="molecule type" value="Genomic_DNA"/>
</dbReference>
<dbReference type="RefSeq" id="WP_090774849.1">
    <property type="nucleotide sequence ID" value="NZ_FMYM01000002.1"/>
</dbReference>
<sequence length="179" mass="19474">MFKGQSVLPAVKGMKEFERVLSTSHHYFVVLEIHLSNIAAMKKKARHSEKKMILHADLIQGLKGDRAAAEFLCQVIKPAGLISTRGDVLRVAKKNGVLAIQRVFLLDTLAIETSNQLAKTIKPDVIELLPGVIPPYITRVKDKIGKPVIAGGLIETSDDVQAALKAGAEAVTTSKSELW</sequence>
<dbReference type="PANTHER" id="PTHR35787">
    <property type="entry name" value="GLYCEROL UPTAKE OPERON ANTITERMINATOR REGULATORY PROTEIN"/>
    <property type="match status" value="1"/>
</dbReference>
<evidence type="ECO:0000313" key="3">
    <source>
        <dbReference type="Proteomes" id="UP000242662"/>
    </source>
</evidence>
<gene>
    <name evidence="2" type="ORF">SAMN05421737_102293</name>
</gene>
<keyword evidence="1" id="KW-0805">Transcription regulation</keyword>
<comment type="function">
    <text evidence="1">Regulates expression of the glpD operon. In the presence of glycerol 3-phosphate (G3P) causes antitermination of transcription of glpD at the inverted repeat of the leader region to enhance its transcription. Binds and stabilizes glpD leader mRNA.</text>
</comment>
<dbReference type="Gene3D" id="3.20.20.70">
    <property type="entry name" value="Aldolase class I"/>
    <property type="match status" value="1"/>
</dbReference>
<keyword evidence="1" id="KW-0804">Transcription</keyword>
<dbReference type="InterPro" id="IPR013785">
    <property type="entry name" value="Aldolase_TIM"/>
</dbReference>
<accession>A0A1G6H377</accession>
<organism evidence="2 3">
    <name type="scientific">Shouchella lonarensis</name>
    <dbReference type="NCBI Taxonomy" id="1464122"/>
    <lineage>
        <taxon>Bacteria</taxon>
        <taxon>Bacillati</taxon>
        <taxon>Bacillota</taxon>
        <taxon>Bacilli</taxon>
        <taxon>Bacillales</taxon>
        <taxon>Bacillaceae</taxon>
        <taxon>Shouchella</taxon>
    </lineage>
</organism>
<evidence type="ECO:0000313" key="2">
    <source>
        <dbReference type="EMBL" id="SDB88651.1"/>
    </source>
</evidence>
<name>A0A1G6H377_9BACI</name>
<dbReference type="Pfam" id="PF04309">
    <property type="entry name" value="G3P_antiterm"/>
    <property type="match status" value="1"/>
</dbReference>
<dbReference type="OrthoDB" id="9799580at2"/>
<dbReference type="PANTHER" id="PTHR35787:SF1">
    <property type="entry name" value="GLYCEROL UPTAKE OPERON ANTITERMINATOR REGULATORY PROTEIN"/>
    <property type="match status" value="1"/>
</dbReference>
<dbReference type="PIRSF" id="PIRSF016897">
    <property type="entry name" value="GlpP"/>
    <property type="match status" value="1"/>
</dbReference>
<dbReference type="AlphaFoldDB" id="A0A1G6H377"/>
<dbReference type="GO" id="GO:0001072">
    <property type="term" value="F:transcription antitermination factor activity, RNA binding"/>
    <property type="evidence" value="ECO:0007669"/>
    <property type="project" value="TreeGrafter"/>
</dbReference>
<dbReference type="STRING" id="1464122.SAMN05421737_102293"/>
<dbReference type="SUPFAM" id="SSF110391">
    <property type="entry name" value="GlpP-like"/>
    <property type="match status" value="1"/>
</dbReference>
<protein>
    <recommendedName>
        <fullName evidence="1">Glycerol uptake operon antiterminator regulatory protein</fullName>
    </recommendedName>
</protein>
<reference evidence="3" key="1">
    <citation type="submission" date="2016-09" db="EMBL/GenBank/DDBJ databases">
        <authorList>
            <person name="Varghese N."/>
            <person name="Submissions S."/>
        </authorList>
    </citation>
    <scope>NUCLEOTIDE SEQUENCE [LARGE SCALE GENOMIC DNA]</scope>
    <source>
        <strain evidence="3">25nlg</strain>
    </source>
</reference>
<keyword evidence="1" id="KW-0319">Glycerol metabolism</keyword>
<dbReference type="GO" id="GO:0006071">
    <property type="term" value="P:glycerol metabolic process"/>
    <property type="evidence" value="ECO:0007669"/>
    <property type="project" value="UniProtKB-UniRule"/>
</dbReference>
<keyword evidence="1" id="KW-0694">RNA-binding</keyword>
<dbReference type="InterPro" id="IPR006699">
    <property type="entry name" value="GlpP"/>
</dbReference>